<dbReference type="PANTHER" id="PTHR43877:SF2">
    <property type="entry name" value="AMINOALKYLPHOSPHONATE N-ACETYLTRANSFERASE-RELATED"/>
    <property type="match status" value="1"/>
</dbReference>
<dbReference type="Proteomes" id="UP000198460">
    <property type="component" value="Unassembled WGS sequence"/>
</dbReference>
<keyword evidence="1 4" id="KW-0808">Transferase</keyword>
<evidence type="ECO:0000259" key="3">
    <source>
        <dbReference type="PROSITE" id="PS51186"/>
    </source>
</evidence>
<dbReference type="InterPro" id="IPR016181">
    <property type="entry name" value="Acyl_CoA_acyltransferase"/>
</dbReference>
<dbReference type="InterPro" id="IPR000182">
    <property type="entry name" value="GNAT_dom"/>
</dbReference>
<evidence type="ECO:0000256" key="2">
    <source>
        <dbReference type="ARBA" id="ARBA00023315"/>
    </source>
</evidence>
<sequence>MPAHPLWSTIAARKHAVRTFIDGYCAARNQITAIVTDHADGFAVQFNPEMGREYEHFMIEGAAMQNERAFAAGAWITQFGTIALPQAIRDKTCRLAAEHFMVADIARLAGSDELAASLACALDTDIEHFNACGKFPPFRPNPRAFLFAHRIDGQIAATARYGFASDNAIVIDRVGTADTFRRRGLASQLLKAIVSHARHRGAQRAWLVSTDAGEPLYRSAGFANIASVIVDQVMA</sequence>
<dbReference type="Gene3D" id="3.40.630.30">
    <property type="match status" value="1"/>
</dbReference>
<accession>A0A238H346</accession>
<dbReference type="PANTHER" id="PTHR43877">
    <property type="entry name" value="AMINOALKYLPHOSPHONATE N-ACETYLTRANSFERASE-RELATED-RELATED"/>
    <property type="match status" value="1"/>
</dbReference>
<dbReference type="InterPro" id="IPR050832">
    <property type="entry name" value="Bact_Acetyltransf"/>
</dbReference>
<organism evidence="4 5">
    <name type="scientific">Burkholderia singularis</name>
    <dbReference type="NCBI Taxonomy" id="1503053"/>
    <lineage>
        <taxon>Bacteria</taxon>
        <taxon>Pseudomonadati</taxon>
        <taxon>Pseudomonadota</taxon>
        <taxon>Betaproteobacteria</taxon>
        <taxon>Burkholderiales</taxon>
        <taxon>Burkholderiaceae</taxon>
        <taxon>Burkholderia</taxon>
        <taxon>pseudomallei group</taxon>
    </lineage>
</organism>
<evidence type="ECO:0000313" key="5">
    <source>
        <dbReference type="Proteomes" id="UP000198460"/>
    </source>
</evidence>
<reference evidence="4 5" key="1">
    <citation type="submission" date="2017-04" db="EMBL/GenBank/DDBJ databases">
        <authorList>
            <person name="Afonso C.L."/>
            <person name="Miller P.J."/>
            <person name="Scott M.A."/>
            <person name="Spackman E."/>
            <person name="Goraichik I."/>
            <person name="Dimitrov K.M."/>
            <person name="Suarez D.L."/>
            <person name="Swayne D.E."/>
        </authorList>
    </citation>
    <scope>NUCLEOTIDE SEQUENCE [LARGE SCALE GENOMIC DNA]</scope>
    <source>
        <strain evidence="4">LMG 28154</strain>
    </source>
</reference>
<evidence type="ECO:0000313" key="4">
    <source>
        <dbReference type="EMBL" id="SMF99652.1"/>
    </source>
</evidence>
<evidence type="ECO:0000256" key="1">
    <source>
        <dbReference type="ARBA" id="ARBA00022679"/>
    </source>
</evidence>
<protein>
    <submittedName>
        <fullName evidence="4">Histone acetyltransferase HPA2 and related acetyltransferases</fullName>
    </submittedName>
</protein>
<dbReference type="Pfam" id="PF00583">
    <property type="entry name" value="Acetyltransf_1"/>
    <property type="match status" value="1"/>
</dbReference>
<name>A0A238H346_9BURK</name>
<gene>
    <name evidence="4" type="ORF">BSIN_2835</name>
</gene>
<keyword evidence="2" id="KW-0012">Acyltransferase</keyword>
<dbReference type="AlphaFoldDB" id="A0A238H346"/>
<feature type="domain" description="N-acetyltransferase" evidence="3">
    <location>
        <begin position="104"/>
        <end position="235"/>
    </location>
</feature>
<dbReference type="GO" id="GO:0016747">
    <property type="term" value="F:acyltransferase activity, transferring groups other than amino-acyl groups"/>
    <property type="evidence" value="ECO:0007669"/>
    <property type="project" value="InterPro"/>
</dbReference>
<dbReference type="SUPFAM" id="SSF55729">
    <property type="entry name" value="Acyl-CoA N-acyltransferases (Nat)"/>
    <property type="match status" value="1"/>
</dbReference>
<dbReference type="CDD" id="cd04301">
    <property type="entry name" value="NAT_SF"/>
    <property type="match status" value="1"/>
</dbReference>
<proteinExistence type="predicted"/>
<dbReference type="EMBL" id="FXAN01000042">
    <property type="protein sequence ID" value="SMF99652.1"/>
    <property type="molecule type" value="Genomic_DNA"/>
</dbReference>
<dbReference type="PROSITE" id="PS51186">
    <property type="entry name" value="GNAT"/>
    <property type="match status" value="1"/>
</dbReference>